<gene>
    <name evidence="2" type="ORF">GCM10007913_18360</name>
</gene>
<accession>A0ABQ5UCT4</accession>
<dbReference type="InterPro" id="IPR000089">
    <property type="entry name" value="Biotin_lipoyl"/>
</dbReference>
<dbReference type="RefSeq" id="WP_284390064.1">
    <property type="nucleotide sequence ID" value="NZ_BSNG01000001.1"/>
</dbReference>
<evidence type="ECO:0000313" key="2">
    <source>
        <dbReference type="EMBL" id="GLQ09904.1"/>
    </source>
</evidence>
<reference evidence="2" key="1">
    <citation type="journal article" date="2014" name="Int. J. Syst. Evol. Microbiol.">
        <title>Complete genome of a new Firmicutes species belonging to the dominant human colonic microbiota ('Ruminococcus bicirculans') reveals two chromosomes and a selective capacity to utilize plant glucans.</title>
        <authorList>
            <consortium name="NISC Comparative Sequencing Program"/>
            <person name="Wegmann U."/>
            <person name="Louis P."/>
            <person name="Goesmann A."/>
            <person name="Henrissat B."/>
            <person name="Duncan S.H."/>
            <person name="Flint H.J."/>
        </authorList>
    </citation>
    <scope>NUCLEOTIDE SEQUENCE</scope>
    <source>
        <strain evidence="2">NBRC 103855</strain>
    </source>
</reference>
<feature type="domain" description="Lipoyl-binding" evidence="1">
    <location>
        <begin position="69"/>
        <end position="121"/>
    </location>
</feature>
<dbReference type="Proteomes" id="UP001161406">
    <property type="component" value="Unassembled WGS sequence"/>
</dbReference>
<evidence type="ECO:0000259" key="1">
    <source>
        <dbReference type="Pfam" id="PF00364"/>
    </source>
</evidence>
<dbReference type="Pfam" id="PF00364">
    <property type="entry name" value="Biotin_lipoyl"/>
    <property type="match status" value="1"/>
</dbReference>
<organism evidence="2 3">
    <name type="scientific">Devosia yakushimensis</name>
    <dbReference type="NCBI Taxonomy" id="470028"/>
    <lineage>
        <taxon>Bacteria</taxon>
        <taxon>Pseudomonadati</taxon>
        <taxon>Pseudomonadota</taxon>
        <taxon>Alphaproteobacteria</taxon>
        <taxon>Hyphomicrobiales</taxon>
        <taxon>Devosiaceae</taxon>
        <taxon>Devosia</taxon>
    </lineage>
</organism>
<dbReference type="SUPFAM" id="SSF51230">
    <property type="entry name" value="Single hybrid motif"/>
    <property type="match status" value="1"/>
</dbReference>
<evidence type="ECO:0000313" key="3">
    <source>
        <dbReference type="Proteomes" id="UP001161406"/>
    </source>
</evidence>
<reference evidence="2" key="2">
    <citation type="submission" date="2023-01" db="EMBL/GenBank/DDBJ databases">
        <title>Draft genome sequence of Devosia yakushimensis strain NBRC 103855.</title>
        <authorList>
            <person name="Sun Q."/>
            <person name="Mori K."/>
        </authorList>
    </citation>
    <scope>NUCLEOTIDE SEQUENCE</scope>
    <source>
        <strain evidence="2">NBRC 103855</strain>
    </source>
</reference>
<protein>
    <recommendedName>
        <fullName evidence="1">Lipoyl-binding domain-containing protein</fullName>
    </recommendedName>
</protein>
<proteinExistence type="predicted"/>
<dbReference type="EMBL" id="BSNG01000001">
    <property type="protein sequence ID" value="GLQ09904.1"/>
    <property type="molecule type" value="Genomic_DNA"/>
</dbReference>
<sequence>MIDIAVLDDLLDRMLTAGLSELAVQQGGVRVVMRLGAVIPAGSASKPVPVRTESIGTFRAAHPRRPAGAIKPGDDVSKGMALGYLEAGATLTAIVSPVSGTLSEVIAADGDLLGFGSHVFTVEESA</sequence>
<dbReference type="InterPro" id="IPR011053">
    <property type="entry name" value="Single_hybrid_motif"/>
</dbReference>
<name>A0ABQ5UCT4_9HYPH</name>
<dbReference type="Gene3D" id="2.40.50.100">
    <property type="match status" value="1"/>
</dbReference>
<comment type="caution">
    <text evidence="2">The sequence shown here is derived from an EMBL/GenBank/DDBJ whole genome shotgun (WGS) entry which is preliminary data.</text>
</comment>
<keyword evidence="3" id="KW-1185">Reference proteome</keyword>